<evidence type="ECO:0000256" key="2">
    <source>
        <dbReference type="SAM" id="Phobius"/>
    </source>
</evidence>
<feature type="transmembrane region" description="Helical" evidence="2">
    <location>
        <begin position="52"/>
        <end position="70"/>
    </location>
</feature>
<feature type="transmembrane region" description="Helical" evidence="2">
    <location>
        <begin position="82"/>
        <end position="106"/>
    </location>
</feature>
<dbReference type="AlphaFoldDB" id="A0A316FEY2"/>
<keyword evidence="2" id="KW-0472">Membrane</keyword>
<dbReference type="Gene3D" id="1.10.150.320">
    <property type="entry name" value="Photosystem II 12 kDa extrinsic protein"/>
    <property type="match status" value="1"/>
</dbReference>
<gene>
    <name evidence="3" type="ORF">BC793_10758</name>
</gene>
<dbReference type="InterPro" id="IPR010994">
    <property type="entry name" value="RuvA_2-like"/>
</dbReference>
<sequence length="236" mass="25718">MTWTPPEPVPYRPGLAWKLGHSAWLLAPFLTFGCGSVGGFLYVGLRARRPAWWIAGIVYSVAAMALLFISDSLPKDSDLASLTALLWVLTWVVSVGHAVAINSSWLRWLVRQRRGSAYPQEPQPWKAPPPTPPLPAPVQQALQVPPPAVPLLLDVNAAGLDELAALPSIGPERAARAVAARRERNGFATVAEFAAAAELAPHQFTAVRDRLTCRPPAPEPERLSEREHPYGRIVDI</sequence>
<comment type="caution">
    <text evidence="3">The sequence shown here is derived from an EMBL/GenBank/DDBJ whole genome shotgun (WGS) entry which is preliminary data.</text>
</comment>
<keyword evidence="4" id="KW-1185">Reference proteome</keyword>
<proteinExistence type="predicted"/>
<dbReference type="Proteomes" id="UP000245697">
    <property type="component" value="Unassembled WGS sequence"/>
</dbReference>
<keyword evidence="2" id="KW-0812">Transmembrane</keyword>
<dbReference type="SUPFAM" id="SSF47781">
    <property type="entry name" value="RuvA domain 2-like"/>
    <property type="match status" value="1"/>
</dbReference>
<evidence type="ECO:0000313" key="4">
    <source>
        <dbReference type="Proteomes" id="UP000245697"/>
    </source>
</evidence>
<dbReference type="RefSeq" id="WP_109593570.1">
    <property type="nucleotide sequence ID" value="NZ_BONA01000045.1"/>
</dbReference>
<feature type="region of interest" description="Disordered" evidence="1">
    <location>
        <begin position="215"/>
        <end position="236"/>
    </location>
</feature>
<name>A0A316FEY2_9ACTN</name>
<dbReference type="OrthoDB" id="9790239at2"/>
<dbReference type="Pfam" id="PF12836">
    <property type="entry name" value="HHH_3"/>
    <property type="match status" value="1"/>
</dbReference>
<keyword evidence="2" id="KW-1133">Transmembrane helix</keyword>
<feature type="compositionally biased region" description="Basic and acidic residues" evidence="1">
    <location>
        <begin position="219"/>
        <end position="236"/>
    </location>
</feature>
<accession>A0A316FEY2</accession>
<evidence type="ECO:0000256" key="1">
    <source>
        <dbReference type="SAM" id="MobiDB-lite"/>
    </source>
</evidence>
<evidence type="ECO:0000313" key="3">
    <source>
        <dbReference type="EMBL" id="PWK47448.1"/>
    </source>
</evidence>
<feature type="transmembrane region" description="Helical" evidence="2">
    <location>
        <begin position="23"/>
        <end position="45"/>
    </location>
</feature>
<dbReference type="EMBL" id="QGGR01000007">
    <property type="protein sequence ID" value="PWK47448.1"/>
    <property type="molecule type" value="Genomic_DNA"/>
</dbReference>
<organism evidence="3 4">
    <name type="scientific">Actinoplanes xinjiangensis</name>
    <dbReference type="NCBI Taxonomy" id="512350"/>
    <lineage>
        <taxon>Bacteria</taxon>
        <taxon>Bacillati</taxon>
        <taxon>Actinomycetota</taxon>
        <taxon>Actinomycetes</taxon>
        <taxon>Micromonosporales</taxon>
        <taxon>Micromonosporaceae</taxon>
        <taxon>Actinoplanes</taxon>
    </lineage>
</organism>
<protein>
    <submittedName>
        <fullName evidence="3">Helix-hairpin-helix protein</fullName>
    </submittedName>
</protein>
<reference evidence="3 4" key="1">
    <citation type="submission" date="2018-05" db="EMBL/GenBank/DDBJ databases">
        <title>Genomic Encyclopedia of Archaeal and Bacterial Type Strains, Phase II (KMG-II): from individual species to whole genera.</title>
        <authorList>
            <person name="Goeker M."/>
        </authorList>
    </citation>
    <scope>NUCLEOTIDE SEQUENCE [LARGE SCALE GENOMIC DNA]</scope>
    <source>
        <strain evidence="3 4">DSM 45184</strain>
    </source>
</reference>